<dbReference type="OrthoDB" id="4156171at2759"/>
<dbReference type="PROSITE" id="PS50181">
    <property type="entry name" value="FBOX"/>
    <property type="match status" value="1"/>
</dbReference>
<accession>A0A0D2CKT3</accession>
<dbReference type="InterPro" id="IPR001810">
    <property type="entry name" value="F-box_dom"/>
</dbReference>
<feature type="domain" description="F-box" evidence="1">
    <location>
        <begin position="3"/>
        <end position="34"/>
    </location>
</feature>
<sequence>MRGTNLSALPFEVLHDILWRLDRNDLKSMRRVSRYHGGAATTILYNTIHISPNVRSIGRALKIALRQDLAAHVRNIVYHVGLIEAVYTKEAFIAEVTKVTYNLPPQQVDWDARTERMYRCYLDETAAQEIFAELDEHQELSSLMSNFNHLTSIATVRDEYDPFSPPQGYIESRTGLPAAGFYEGSAFASLFEATAHSELASVHGDALSWDIFLGLNAQSTTPVRLDRLHDLHLGLYNSELHHYHDPVVVLPELRRFLRLCGNLEMLSLDLDEFPLARTEQFLECVSREALYKCHFPRLSCLKLRGLISFEERLMRFLESHSKTLRALELADLMVVRRSTVDNDVSAVMSTYTLNDDRAEHQASIVSVFQKIHDLCKLDRAKVAGNFTNRYDEAWYVTETVQEGFVSRIQRFLCRQGPSPFPPWPRYQRMQEASTANSRVTAEVGDSFELEPAAMQFCDETWEWCPELLV</sequence>
<dbReference type="EMBL" id="KN847041">
    <property type="protein sequence ID" value="KIW31798.1"/>
    <property type="molecule type" value="Genomic_DNA"/>
</dbReference>
<name>A0A0D2CKT3_9EURO</name>
<evidence type="ECO:0000259" key="1">
    <source>
        <dbReference type="PROSITE" id="PS50181"/>
    </source>
</evidence>
<organism evidence="2 3">
    <name type="scientific">Cladophialophora immunda</name>
    <dbReference type="NCBI Taxonomy" id="569365"/>
    <lineage>
        <taxon>Eukaryota</taxon>
        <taxon>Fungi</taxon>
        <taxon>Dikarya</taxon>
        <taxon>Ascomycota</taxon>
        <taxon>Pezizomycotina</taxon>
        <taxon>Eurotiomycetes</taxon>
        <taxon>Chaetothyriomycetidae</taxon>
        <taxon>Chaetothyriales</taxon>
        <taxon>Herpotrichiellaceae</taxon>
        <taxon>Cladophialophora</taxon>
    </lineage>
</organism>
<evidence type="ECO:0000313" key="2">
    <source>
        <dbReference type="EMBL" id="KIW31798.1"/>
    </source>
</evidence>
<evidence type="ECO:0000313" key="3">
    <source>
        <dbReference type="Proteomes" id="UP000054466"/>
    </source>
</evidence>
<proteinExistence type="predicted"/>
<dbReference type="RefSeq" id="XP_016252014.1">
    <property type="nucleotide sequence ID" value="XM_016390112.1"/>
</dbReference>
<dbReference type="Proteomes" id="UP000054466">
    <property type="component" value="Unassembled WGS sequence"/>
</dbReference>
<dbReference type="GeneID" id="27342584"/>
<dbReference type="CDD" id="cd09917">
    <property type="entry name" value="F-box_SF"/>
    <property type="match status" value="1"/>
</dbReference>
<dbReference type="HOGENOM" id="CLU_582661_0_0_1"/>
<reference evidence="2 3" key="1">
    <citation type="submission" date="2015-01" db="EMBL/GenBank/DDBJ databases">
        <title>The Genome Sequence of Cladophialophora immunda CBS83496.</title>
        <authorList>
            <consortium name="The Broad Institute Genomics Platform"/>
            <person name="Cuomo C."/>
            <person name="de Hoog S."/>
            <person name="Gorbushina A."/>
            <person name="Stielow B."/>
            <person name="Teixiera M."/>
            <person name="Abouelleil A."/>
            <person name="Chapman S.B."/>
            <person name="Priest M."/>
            <person name="Young S.K."/>
            <person name="Wortman J."/>
            <person name="Nusbaum C."/>
            <person name="Birren B."/>
        </authorList>
    </citation>
    <scope>NUCLEOTIDE SEQUENCE [LARGE SCALE GENOMIC DNA]</scope>
    <source>
        <strain evidence="2 3">CBS 83496</strain>
    </source>
</reference>
<dbReference type="AlphaFoldDB" id="A0A0D2CKT3"/>
<keyword evidence="3" id="KW-1185">Reference proteome</keyword>
<dbReference type="SUPFAM" id="SSF81383">
    <property type="entry name" value="F-box domain"/>
    <property type="match status" value="1"/>
</dbReference>
<protein>
    <recommendedName>
        <fullName evidence="1">F-box domain-containing protein</fullName>
    </recommendedName>
</protein>
<dbReference type="VEuPathDB" id="FungiDB:PV07_03390"/>
<dbReference type="InterPro" id="IPR036047">
    <property type="entry name" value="F-box-like_dom_sf"/>
</dbReference>
<gene>
    <name evidence="2" type="ORF">PV07_03390</name>
</gene>